<protein>
    <submittedName>
        <fullName evidence="1">Uncharacterized protein</fullName>
    </submittedName>
</protein>
<name>A0A165A8Z9_DAUCS</name>
<keyword evidence="2" id="KW-1185">Reference proteome</keyword>
<reference evidence="1" key="2">
    <citation type="submission" date="2022-03" db="EMBL/GenBank/DDBJ databases">
        <title>Draft title - Genomic analysis of global carrot germplasm unveils the trajectory of domestication and the origin of high carotenoid orange carrot.</title>
        <authorList>
            <person name="Iorizzo M."/>
            <person name="Ellison S."/>
            <person name="Senalik D."/>
            <person name="Macko-Podgorni A."/>
            <person name="Grzebelus D."/>
            <person name="Bostan H."/>
            <person name="Rolling W."/>
            <person name="Curaba J."/>
            <person name="Simon P."/>
        </authorList>
    </citation>
    <scope>NUCLEOTIDE SEQUENCE</scope>
    <source>
        <tissue evidence="1">Leaf</tissue>
    </source>
</reference>
<sequence length="200" mass="23268">MEISEADIDRSWYTGPVLSRSRTNIFVEYKTLMMTEKEEFDFQGDGLRLQRERVKGVWVPPLNEDKGCVRQEEPRKNWEQNGMMDGNKQYDVANRSVNPNMPDRPVESIDKNWIVGLWLLMVLQICLVVYMNISTFYLVLRDEPEQLLYAFPAMLAISGLCGVVVGSQLQWLVQRSEYADDVPWWCYGCTPSTRPRKSSK</sequence>
<proteinExistence type="predicted"/>
<dbReference type="Proteomes" id="UP000077755">
    <property type="component" value="Chromosome 4"/>
</dbReference>
<dbReference type="EMBL" id="CP093346">
    <property type="protein sequence ID" value="WOG95903.1"/>
    <property type="molecule type" value="Genomic_DNA"/>
</dbReference>
<organism evidence="1 2">
    <name type="scientific">Daucus carota subsp. sativus</name>
    <name type="common">Carrot</name>
    <dbReference type="NCBI Taxonomy" id="79200"/>
    <lineage>
        <taxon>Eukaryota</taxon>
        <taxon>Viridiplantae</taxon>
        <taxon>Streptophyta</taxon>
        <taxon>Embryophyta</taxon>
        <taxon>Tracheophyta</taxon>
        <taxon>Spermatophyta</taxon>
        <taxon>Magnoliopsida</taxon>
        <taxon>eudicotyledons</taxon>
        <taxon>Gunneridae</taxon>
        <taxon>Pentapetalae</taxon>
        <taxon>asterids</taxon>
        <taxon>campanulids</taxon>
        <taxon>Apiales</taxon>
        <taxon>Apiaceae</taxon>
        <taxon>Apioideae</taxon>
        <taxon>Scandiceae</taxon>
        <taxon>Daucinae</taxon>
        <taxon>Daucus</taxon>
        <taxon>Daucus sect. Daucus</taxon>
    </lineage>
</organism>
<dbReference type="Gramene" id="KZM97123">
    <property type="protein sequence ID" value="KZM97123"/>
    <property type="gene ID" value="DCAR_015515"/>
</dbReference>
<evidence type="ECO:0000313" key="2">
    <source>
        <dbReference type="Proteomes" id="UP000077755"/>
    </source>
</evidence>
<gene>
    <name evidence="1" type="ORF">DCAR_0415232</name>
</gene>
<evidence type="ECO:0000313" key="1">
    <source>
        <dbReference type="EMBL" id="WOG95903.1"/>
    </source>
</evidence>
<accession>A0A165A8Z9</accession>
<reference evidence="1" key="1">
    <citation type="journal article" date="2016" name="Nat. Genet.">
        <title>A high-quality carrot genome assembly provides new insights into carotenoid accumulation and asterid genome evolution.</title>
        <authorList>
            <person name="Iorizzo M."/>
            <person name="Ellison S."/>
            <person name="Senalik D."/>
            <person name="Zeng P."/>
            <person name="Satapoomin P."/>
            <person name="Huang J."/>
            <person name="Bowman M."/>
            <person name="Iovene M."/>
            <person name="Sanseverino W."/>
            <person name="Cavagnaro P."/>
            <person name="Yildiz M."/>
            <person name="Macko-Podgorni A."/>
            <person name="Moranska E."/>
            <person name="Grzebelus E."/>
            <person name="Grzebelus D."/>
            <person name="Ashrafi H."/>
            <person name="Zheng Z."/>
            <person name="Cheng S."/>
            <person name="Spooner D."/>
            <person name="Van Deynze A."/>
            <person name="Simon P."/>
        </authorList>
    </citation>
    <scope>NUCLEOTIDE SEQUENCE</scope>
    <source>
        <tissue evidence="1">Leaf</tissue>
    </source>
</reference>
<dbReference type="AlphaFoldDB" id="A0A165A8Z9"/>